<sequence length="158" mass="18266">MEKQHYISRVEKIMVVKTHSYLERAGAGDITSMILGLRKRVGLCLGIAERSVDRILEEYSDNGNDLGGNKLTAEFVPDSLQLFELWFELWFEDLCYNSMMRYGSVRFHMDGAKYHLRNLNPMPTTSWRKDAIQQWLTTHGVEWSANMLNAELGPSNYV</sequence>
<dbReference type="AlphaFoldDB" id="A0AAD5L719"/>
<organism evidence="1 2">
    <name type="scientific">Pythium insidiosum</name>
    <name type="common">Pythiosis disease agent</name>
    <dbReference type="NCBI Taxonomy" id="114742"/>
    <lineage>
        <taxon>Eukaryota</taxon>
        <taxon>Sar</taxon>
        <taxon>Stramenopiles</taxon>
        <taxon>Oomycota</taxon>
        <taxon>Peronosporomycetes</taxon>
        <taxon>Pythiales</taxon>
        <taxon>Pythiaceae</taxon>
        <taxon>Pythium</taxon>
    </lineage>
</organism>
<name>A0AAD5L719_PYTIN</name>
<protein>
    <submittedName>
        <fullName evidence="1">Uncharacterized protein</fullName>
    </submittedName>
</protein>
<comment type="caution">
    <text evidence="1">The sequence shown here is derived from an EMBL/GenBank/DDBJ whole genome shotgun (WGS) entry which is preliminary data.</text>
</comment>
<reference evidence="1" key="1">
    <citation type="submission" date="2021-12" db="EMBL/GenBank/DDBJ databases">
        <title>Prjna785345.</title>
        <authorList>
            <person name="Rujirawat T."/>
            <person name="Krajaejun T."/>
        </authorList>
    </citation>
    <scope>NUCLEOTIDE SEQUENCE</scope>
    <source>
        <strain evidence="1">Pi057C3</strain>
    </source>
</reference>
<dbReference type="Proteomes" id="UP001209570">
    <property type="component" value="Unassembled WGS sequence"/>
</dbReference>
<evidence type="ECO:0000313" key="2">
    <source>
        <dbReference type="Proteomes" id="UP001209570"/>
    </source>
</evidence>
<accession>A0AAD5L719</accession>
<dbReference type="EMBL" id="JAKCXM010000899">
    <property type="protein sequence ID" value="KAJ0391674.1"/>
    <property type="molecule type" value="Genomic_DNA"/>
</dbReference>
<evidence type="ECO:0000313" key="1">
    <source>
        <dbReference type="EMBL" id="KAJ0391674.1"/>
    </source>
</evidence>
<proteinExistence type="predicted"/>
<keyword evidence="2" id="KW-1185">Reference proteome</keyword>
<gene>
    <name evidence="1" type="ORF">P43SY_011204</name>
</gene>